<keyword evidence="1" id="KW-0812">Transmembrane</keyword>
<evidence type="ECO:0000313" key="2">
    <source>
        <dbReference type="EMBL" id="OGD74306.1"/>
    </source>
</evidence>
<dbReference type="AlphaFoldDB" id="A0A1F5F401"/>
<keyword evidence="1" id="KW-1133">Transmembrane helix</keyword>
<organism evidence="2 3">
    <name type="scientific">Candidatus Collierbacteria bacterium RIFOXYA2_FULL_46_10</name>
    <dbReference type="NCBI Taxonomy" id="1817726"/>
    <lineage>
        <taxon>Bacteria</taxon>
        <taxon>Candidatus Collieribacteriota</taxon>
    </lineage>
</organism>
<comment type="caution">
    <text evidence="2">The sequence shown here is derived from an EMBL/GenBank/DDBJ whole genome shotgun (WGS) entry which is preliminary data.</text>
</comment>
<feature type="transmembrane region" description="Helical" evidence="1">
    <location>
        <begin position="82"/>
        <end position="99"/>
    </location>
</feature>
<dbReference type="EMBL" id="MFAK01000037">
    <property type="protein sequence ID" value="OGD74306.1"/>
    <property type="molecule type" value="Genomic_DNA"/>
</dbReference>
<feature type="transmembrane region" description="Helical" evidence="1">
    <location>
        <begin position="111"/>
        <end position="133"/>
    </location>
</feature>
<accession>A0A1F5F401</accession>
<proteinExistence type="predicted"/>
<keyword evidence="1" id="KW-0472">Membrane</keyword>
<gene>
    <name evidence="2" type="ORF">A2228_02090</name>
</gene>
<protein>
    <submittedName>
        <fullName evidence="2">Uncharacterized protein</fullName>
    </submittedName>
</protein>
<evidence type="ECO:0000256" key="1">
    <source>
        <dbReference type="SAM" id="Phobius"/>
    </source>
</evidence>
<dbReference type="Proteomes" id="UP000176191">
    <property type="component" value="Unassembled WGS sequence"/>
</dbReference>
<reference evidence="2 3" key="1">
    <citation type="journal article" date="2016" name="Nat. Commun.">
        <title>Thousands of microbial genomes shed light on interconnected biogeochemical processes in an aquifer system.</title>
        <authorList>
            <person name="Anantharaman K."/>
            <person name="Brown C.T."/>
            <person name="Hug L.A."/>
            <person name="Sharon I."/>
            <person name="Castelle C.J."/>
            <person name="Probst A.J."/>
            <person name="Thomas B.C."/>
            <person name="Singh A."/>
            <person name="Wilkins M.J."/>
            <person name="Karaoz U."/>
            <person name="Brodie E.L."/>
            <person name="Williams K.H."/>
            <person name="Hubbard S.S."/>
            <person name="Banfield J.F."/>
        </authorList>
    </citation>
    <scope>NUCLEOTIDE SEQUENCE [LARGE SCALE GENOMIC DNA]</scope>
</reference>
<feature type="transmembrane region" description="Helical" evidence="1">
    <location>
        <begin position="31"/>
        <end position="62"/>
    </location>
</feature>
<name>A0A1F5F401_9BACT</name>
<sequence>MSKTAKVKPIDLKKAIMAKVESNEIAMKPRWYFVLGSVLLVGGLAGLSVGAIFLVNLTWFLLRQHGPMGQWKLQLMLNNFPWWVPILAIGGIVLGIKLLKKFDCVYKKNIWLVIGGFVVAIILAAGLVDYLGLNDRLSRQGPMRRFYQQVEGQNWRLPGRGGGNGYFRWER</sequence>
<evidence type="ECO:0000313" key="3">
    <source>
        <dbReference type="Proteomes" id="UP000176191"/>
    </source>
</evidence>